<keyword evidence="3" id="KW-1185">Reference proteome</keyword>
<evidence type="ECO:0000313" key="2">
    <source>
        <dbReference type="EMBL" id="KAL3506358.1"/>
    </source>
</evidence>
<reference evidence="2 3" key="1">
    <citation type="submission" date="2024-11" db="EMBL/GenBank/DDBJ databases">
        <title>A near-complete genome assembly of Cinchona calisaya.</title>
        <authorList>
            <person name="Lian D.C."/>
            <person name="Zhao X.W."/>
            <person name="Wei L."/>
        </authorList>
    </citation>
    <scope>NUCLEOTIDE SEQUENCE [LARGE SCALE GENOMIC DNA]</scope>
    <source>
        <tissue evidence="2">Nenye</tissue>
    </source>
</reference>
<feature type="compositionally biased region" description="Basic and acidic residues" evidence="1">
    <location>
        <begin position="22"/>
        <end position="36"/>
    </location>
</feature>
<dbReference type="EMBL" id="JBJUIK010000013">
    <property type="protein sequence ID" value="KAL3506358.1"/>
    <property type="molecule type" value="Genomic_DNA"/>
</dbReference>
<gene>
    <name evidence="2" type="ORF">ACH5RR_031740</name>
</gene>
<feature type="region of interest" description="Disordered" evidence="1">
    <location>
        <begin position="22"/>
        <end position="60"/>
    </location>
</feature>
<evidence type="ECO:0000256" key="1">
    <source>
        <dbReference type="SAM" id="MobiDB-lite"/>
    </source>
</evidence>
<comment type="caution">
    <text evidence="2">The sequence shown here is derived from an EMBL/GenBank/DDBJ whole genome shotgun (WGS) entry which is preliminary data.</text>
</comment>
<evidence type="ECO:0000313" key="3">
    <source>
        <dbReference type="Proteomes" id="UP001630127"/>
    </source>
</evidence>
<sequence>MSSNKDDEGWKLVTRKKKVMRKDSWRAHERAIKIPDGKQGAMKQVKKPPKEDGSQGHHRPRLESLFEFFPKGYFGQINKIESSFMVTSHQEIIMEKLSAQEETDLVVHTVKGLPTWLNLSEAM</sequence>
<proteinExistence type="predicted"/>
<dbReference type="AlphaFoldDB" id="A0ABD2YLD2"/>
<organism evidence="2 3">
    <name type="scientific">Cinchona calisaya</name>
    <dbReference type="NCBI Taxonomy" id="153742"/>
    <lineage>
        <taxon>Eukaryota</taxon>
        <taxon>Viridiplantae</taxon>
        <taxon>Streptophyta</taxon>
        <taxon>Embryophyta</taxon>
        <taxon>Tracheophyta</taxon>
        <taxon>Spermatophyta</taxon>
        <taxon>Magnoliopsida</taxon>
        <taxon>eudicotyledons</taxon>
        <taxon>Gunneridae</taxon>
        <taxon>Pentapetalae</taxon>
        <taxon>asterids</taxon>
        <taxon>lamiids</taxon>
        <taxon>Gentianales</taxon>
        <taxon>Rubiaceae</taxon>
        <taxon>Cinchonoideae</taxon>
        <taxon>Cinchoneae</taxon>
        <taxon>Cinchona</taxon>
    </lineage>
</organism>
<dbReference type="Proteomes" id="UP001630127">
    <property type="component" value="Unassembled WGS sequence"/>
</dbReference>
<name>A0ABD2YLD2_9GENT</name>
<accession>A0ABD2YLD2</accession>
<protein>
    <submittedName>
        <fullName evidence="2">Uncharacterized protein</fullName>
    </submittedName>
</protein>